<dbReference type="PANTHER" id="PTHR13243:SF1">
    <property type="entry name" value="NUCLEOLAR PROTEIN 16"/>
    <property type="match status" value="1"/>
</dbReference>
<organism evidence="6 7">
    <name type="scientific">Amphibalanus amphitrite</name>
    <name type="common">Striped barnacle</name>
    <name type="synonym">Balanus amphitrite</name>
    <dbReference type="NCBI Taxonomy" id="1232801"/>
    <lineage>
        <taxon>Eukaryota</taxon>
        <taxon>Metazoa</taxon>
        <taxon>Ecdysozoa</taxon>
        <taxon>Arthropoda</taxon>
        <taxon>Crustacea</taxon>
        <taxon>Multicrustacea</taxon>
        <taxon>Cirripedia</taxon>
        <taxon>Thoracica</taxon>
        <taxon>Thoracicalcarea</taxon>
        <taxon>Balanomorpha</taxon>
        <taxon>Balanoidea</taxon>
        <taxon>Balanidae</taxon>
        <taxon>Amphibalaninae</taxon>
        <taxon>Amphibalanus</taxon>
    </lineage>
</organism>
<evidence type="ECO:0000256" key="2">
    <source>
        <dbReference type="ARBA" id="ARBA00008479"/>
    </source>
</evidence>
<dbReference type="Proteomes" id="UP000440578">
    <property type="component" value="Unassembled WGS sequence"/>
</dbReference>
<dbReference type="AlphaFoldDB" id="A0A6A4WV57"/>
<keyword evidence="4" id="KW-0539">Nucleus</keyword>
<comment type="similarity">
    <text evidence="2">Belongs to the NOP16 family.</text>
</comment>
<gene>
    <name evidence="6" type="primary">nop16</name>
    <name evidence="6" type="ORF">FJT64_001910</name>
</gene>
<evidence type="ECO:0000256" key="1">
    <source>
        <dbReference type="ARBA" id="ARBA00004604"/>
    </source>
</evidence>
<reference evidence="6 7" key="1">
    <citation type="submission" date="2019-07" db="EMBL/GenBank/DDBJ databases">
        <title>Draft genome assembly of a fouling barnacle, Amphibalanus amphitrite (Darwin, 1854): The first reference genome for Thecostraca.</title>
        <authorList>
            <person name="Kim W."/>
        </authorList>
    </citation>
    <scope>NUCLEOTIDE SEQUENCE [LARGE SCALE GENOMIC DNA]</scope>
    <source>
        <strain evidence="6">SNU_AA5</strain>
        <tissue evidence="6">Soma without cirri and trophi</tissue>
    </source>
</reference>
<evidence type="ECO:0000313" key="7">
    <source>
        <dbReference type="Proteomes" id="UP000440578"/>
    </source>
</evidence>
<sequence length="183" mass="21533">MGKTVKQRKKKQYMYNVNRRKVQQKRKKKLEPRIPCEAIREAWDSRKHTKANLESMGLAFKVNAVLPVPPTASSDQTSTAGPARRRPVTRPEVVSKLEAEANRPRERKVRLPTAQVRLVEHFLDKFGDDFVRMARSERNHYQLTPKQIRRLVTRFWDIPEHYTPYMKRKGMLEKPTVPEGDED</sequence>
<evidence type="ECO:0000256" key="3">
    <source>
        <dbReference type="ARBA" id="ARBA00015522"/>
    </source>
</evidence>
<evidence type="ECO:0000256" key="5">
    <source>
        <dbReference type="SAM" id="MobiDB-lite"/>
    </source>
</evidence>
<evidence type="ECO:0000313" key="6">
    <source>
        <dbReference type="EMBL" id="KAF0310715.1"/>
    </source>
</evidence>
<name>A0A6A4WV57_AMPAM</name>
<feature type="region of interest" description="Disordered" evidence="5">
    <location>
        <begin position="70"/>
        <end position="90"/>
    </location>
</feature>
<dbReference type="Pfam" id="PF09420">
    <property type="entry name" value="Nop16"/>
    <property type="match status" value="2"/>
</dbReference>
<dbReference type="GO" id="GO:0005730">
    <property type="term" value="C:nucleolus"/>
    <property type="evidence" value="ECO:0007669"/>
    <property type="project" value="UniProtKB-SubCell"/>
</dbReference>
<comment type="caution">
    <text evidence="6">The sequence shown here is derived from an EMBL/GenBank/DDBJ whole genome shotgun (WGS) entry which is preliminary data.</text>
</comment>
<feature type="compositionally biased region" description="Polar residues" evidence="5">
    <location>
        <begin position="71"/>
        <end position="80"/>
    </location>
</feature>
<dbReference type="GO" id="GO:0042273">
    <property type="term" value="P:ribosomal large subunit biogenesis"/>
    <property type="evidence" value="ECO:0007669"/>
    <property type="project" value="TreeGrafter"/>
</dbReference>
<dbReference type="InterPro" id="IPR019002">
    <property type="entry name" value="Ribosome_biogenesis_Nop16"/>
</dbReference>
<proteinExistence type="inferred from homology"/>
<comment type="subcellular location">
    <subcellularLocation>
        <location evidence="1">Nucleus</location>
        <location evidence="1">Nucleolus</location>
    </subcellularLocation>
</comment>
<accession>A0A6A4WV57</accession>
<dbReference type="PANTHER" id="PTHR13243">
    <property type="entry name" value="HSPC111 PROTEIN-RELATED"/>
    <property type="match status" value="1"/>
</dbReference>
<evidence type="ECO:0000256" key="4">
    <source>
        <dbReference type="ARBA" id="ARBA00023242"/>
    </source>
</evidence>
<keyword evidence="7" id="KW-1185">Reference proteome</keyword>
<dbReference type="EMBL" id="VIIS01000292">
    <property type="protein sequence ID" value="KAF0310715.1"/>
    <property type="molecule type" value="Genomic_DNA"/>
</dbReference>
<protein>
    <recommendedName>
        <fullName evidence="3">Nucleolar protein 16</fullName>
    </recommendedName>
</protein>
<dbReference type="OrthoDB" id="285729at2759"/>